<name>A0AAV0VWQ0_9HEMI</name>
<dbReference type="AlphaFoldDB" id="A0AAV0VWQ0"/>
<proteinExistence type="predicted"/>
<dbReference type="Pfam" id="PF17921">
    <property type="entry name" value="Integrase_H2C2"/>
    <property type="match status" value="1"/>
</dbReference>
<evidence type="ECO:0000259" key="2">
    <source>
        <dbReference type="Pfam" id="PF17921"/>
    </source>
</evidence>
<organism evidence="3 4">
    <name type="scientific">Macrosiphum euphorbiae</name>
    <name type="common">potato aphid</name>
    <dbReference type="NCBI Taxonomy" id="13131"/>
    <lineage>
        <taxon>Eukaryota</taxon>
        <taxon>Metazoa</taxon>
        <taxon>Ecdysozoa</taxon>
        <taxon>Arthropoda</taxon>
        <taxon>Hexapoda</taxon>
        <taxon>Insecta</taxon>
        <taxon>Pterygota</taxon>
        <taxon>Neoptera</taxon>
        <taxon>Paraneoptera</taxon>
        <taxon>Hemiptera</taxon>
        <taxon>Sternorrhyncha</taxon>
        <taxon>Aphidomorpha</taxon>
        <taxon>Aphidoidea</taxon>
        <taxon>Aphididae</taxon>
        <taxon>Macrosiphini</taxon>
        <taxon>Macrosiphum</taxon>
    </lineage>
</organism>
<gene>
    <name evidence="3" type="ORF">MEUPH1_LOCUS5429</name>
</gene>
<dbReference type="Gene3D" id="1.10.340.70">
    <property type="match status" value="1"/>
</dbReference>
<dbReference type="EMBL" id="CARXXK010000001">
    <property type="protein sequence ID" value="CAI6348788.1"/>
    <property type="molecule type" value="Genomic_DNA"/>
</dbReference>
<protein>
    <recommendedName>
        <fullName evidence="2">Integrase zinc-binding domain-containing protein</fullName>
    </recommendedName>
</protein>
<comment type="caution">
    <text evidence="3">The sequence shown here is derived from an EMBL/GenBank/DDBJ whole genome shotgun (WGS) entry which is preliminary data.</text>
</comment>
<keyword evidence="4" id="KW-1185">Reference proteome</keyword>
<feature type="region of interest" description="Disordered" evidence="1">
    <location>
        <begin position="91"/>
        <end position="121"/>
    </location>
</feature>
<evidence type="ECO:0000313" key="4">
    <source>
        <dbReference type="Proteomes" id="UP001160148"/>
    </source>
</evidence>
<feature type="domain" description="Integrase zinc-binding" evidence="2">
    <location>
        <begin position="29"/>
        <end position="85"/>
    </location>
</feature>
<dbReference type="Proteomes" id="UP001160148">
    <property type="component" value="Unassembled WGS sequence"/>
</dbReference>
<sequence length="121" mass="13756">MAQRADHNLMLHQNLLFRQSNTGEYQIVVPGAIVRPLVEETHRIYGHCGTYKTFKLLQQNHQFKNMYQTIKGIIKVCDLCQKAKISNLTARGTNVKPNPGKTKRNDIGRSHGALTEGTRRV</sequence>
<evidence type="ECO:0000313" key="3">
    <source>
        <dbReference type="EMBL" id="CAI6348788.1"/>
    </source>
</evidence>
<evidence type="ECO:0000256" key="1">
    <source>
        <dbReference type="SAM" id="MobiDB-lite"/>
    </source>
</evidence>
<dbReference type="InterPro" id="IPR041588">
    <property type="entry name" value="Integrase_H2C2"/>
</dbReference>
<reference evidence="3 4" key="1">
    <citation type="submission" date="2023-01" db="EMBL/GenBank/DDBJ databases">
        <authorList>
            <person name="Whitehead M."/>
        </authorList>
    </citation>
    <scope>NUCLEOTIDE SEQUENCE [LARGE SCALE GENOMIC DNA]</scope>
</reference>
<accession>A0AAV0VWQ0</accession>